<sequence length="113" mass="13036">MSKDELAINAYLHLVNWVYYASQRKGHHWCDDDYVFPALNNISKKVLKTNDTATGYKKVGVGWGKKMSEQVFNNLLNCIVRGLNRDGKEIPGYVSKHWTNSWFKSHTFRRAGA</sequence>
<dbReference type="RefSeq" id="XP_008904179.1">
    <property type="nucleotide sequence ID" value="XM_008905931.1"/>
</dbReference>
<dbReference type="GeneID" id="20180169"/>
<organism evidence="1 2">
    <name type="scientific">Phytophthora nicotianae (strain INRA-310)</name>
    <name type="common">Phytophthora parasitica</name>
    <dbReference type="NCBI Taxonomy" id="761204"/>
    <lineage>
        <taxon>Eukaryota</taxon>
        <taxon>Sar</taxon>
        <taxon>Stramenopiles</taxon>
        <taxon>Oomycota</taxon>
        <taxon>Peronosporomycetes</taxon>
        <taxon>Peronosporales</taxon>
        <taxon>Peronosporaceae</taxon>
        <taxon>Phytophthora</taxon>
    </lineage>
</organism>
<protein>
    <submittedName>
        <fullName evidence="1">Uncharacterized protein</fullName>
    </submittedName>
</protein>
<gene>
    <name evidence="1" type="ORF">PPTG_10557</name>
</gene>
<dbReference type="EMBL" id="KI669582">
    <property type="protein sequence ID" value="ETN10418.1"/>
    <property type="molecule type" value="Genomic_DNA"/>
</dbReference>
<dbReference type="VEuPathDB" id="FungiDB:PPTG_10557"/>
<dbReference type="OMA" id="SWFKSHT"/>
<reference evidence="1 2" key="2">
    <citation type="submission" date="2013-11" db="EMBL/GenBank/DDBJ databases">
        <title>The Genome Sequence of Phytophthora parasitica INRA-310.</title>
        <authorList>
            <consortium name="The Broad Institute Genomics Platform"/>
            <person name="Russ C."/>
            <person name="Tyler B."/>
            <person name="Panabieres F."/>
            <person name="Shan W."/>
            <person name="Tripathy S."/>
            <person name="Grunwald N."/>
            <person name="Machado M."/>
            <person name="Johnson C.S."/>
            <person name="Arredondo F."/>
            <person name="Hong C."/>
            <person name="Coffey M."/>
            <person name="Young S.K."/>
            <person name="Zeng Q."/>
            <person name="Gargeya S."/>
            <person name="Fitzgerald M."/>
            <person name="Abouelleil A."/>
            <person name="Alvarado L."/>
            <person name="Chapman S.B."/>
            <person name="Gainer-Dewar J."/>
            <person name="Goldberg J."/>
            <person name="Griggs A."/>
            <person name="Gujja S."/>
            <person name="Hansen M."/>
            <person name="Howarth C."/>
            <person name="Imamovic A."/>
            <person name="Ireland A."/>
            <person name="Larimer J."/>
            <person name="McCowan C."/>
            <person name="Murphy C."/>
            <person name="Pearson M."/>
            <person name="Poon T.W."/>
            <person name="Priest M."/>
            <person name="Roberts A."/>
            <person name="Saif S."/>
            <person name="Shea T."/>
            <person name="Sykes S."/>
            <person name="Wortman J."/>
            <person name="Nusbaum C."/>
            <person name="Birren B."/>
        </authorList>
    </citation>
    <scope>NUCLEOTIDE SEQUENCE [LARGE SCALE GENOMIC DNA]</scope>
    <source>
        <strain evidence="1 2">INRA-310</strain>
    </source>
</reference>
<evidence type="ECO:0000313" key="1">
    <source>
        <dbReference type="EMBL" id="ETN10418.1"/>
    </source>
</evidence>
<dbReference type="STRING" id="761204.W2QB59"/>
<evidence type="ECO:0000313" key="2">
    <source>
        <dbReference type="Proteomes" id="UP000018817"/>
    </source>
</evidence>
<name>W2QB59_PHYN3</name>
<dbReference type="Proteomes" id="UP000018817">
    <property type="component" value="Unassembled WGS sequence"/>
</dbReference>
<accession>W2QB59</accession>
<dbReference type="AlphaFoldDB" id="W2QB59"/>
<reference evidence="2" key="1">
    <citation type="submission" date="2011-12" db="EMBL/GenBank/DDBJ databases">
        <authorList>
            <consortium name="The Broad Institute Genome Sequencing Platform"/>
            <person name="Russ C."/>
            <person name="Tyler B."/>
            <person name="Panabieres F."/>
            <person name="Shan W."/>
            <person name="Tripathy S."/>
            <person name="Grunwald N."/>
            <person name="Machado M."/>
            <person name="Young S.K."/>
            <person name="Zeng Q."/>
            <person name="Gargeya S."/>
            <person name="Fitzgerald M."/>
            <person name="Haas B."/>
            <person name="Abouelleil A."/>
            <person name="Alvarado L."/>
            <person name="Arachchi H.M."/>
            <person name="Berlin A."/>
            <person name="Chapman S.B."/>
            <person name="Gearin G."/>
            <person name="Goldberg J."/>
            <person name="Griggs A."/>
            <person name="Gujja S."/>
            <person name="Hansen M."/>
            <person name="Heiman D."/>
            <person name="Howarth C."/>
            <person name="Larimer J."/>
            <person name="Lui A."/>
            <person name="MacDonald P.J.P."/>
            <person name="McCowen C."/>
            <person name="Montmayeur A."/>
            <person name="Murphy C."/>
            <person name="Neiman D."/>
            <person name="Pearson M."/>
            <person name="Priest M."/>
            <person name="Roberts A."/>
            <person name="Saif S."/>
            <person name="Shea T."/>
            <person name="Sisk P."/>
            <person name="Stolte C."/>
            <person name="Sykes S."/>
            <person name="Wortman J."/>
            <person name="Nusbaum C."/>
            <person name="Birren B."/>
        </authorList>
    </citation>
    <scope>NUCLEOTIDE SEQUENCE [LARGE SCALE GENOMIC DNA]</scope>
    <source>
        <strain evidence="2">INRA-310</strain>
    </source>
</reference>
<proteinExistence type="predicted"/>